<dbReference type="GO" id="GO:0004386">
    <property type="term" value="F:helicase activity"/>
    <property type="evidence" value="ECO:0007669"/>
    <property type="project" value="UniProtKB-KW"/>
</dbReference>
<feature type="domain" description="Helicase C-terminal" evidence="3">
    <location>
        <begin position="306"/>
        <end position="408"/>
    </location>
</feature>
<evidence type="ECO:0000259" key="2">
    <source>
        <dbReference type="Pfam" id="PF00176"/>
    </source>
</evidence>
<dbReference type="Pfam" id="PF00271">
    <property type="entry name" value="Helicase_C"/>
    <property type="match status" value="1"/>
</dbReference>
<dbReference type="InterPro" id="IPR000330">
    <property type="entry name" value="SNF2_N"/>
</dbReference>
<dbReference type="AlphaFoldDB" id="A0A7W3SX20"/>
<feature type="domain" description="SNF2 N-terminal" evidence="2">
    <location>
        <begin position="25"/>
        <end position="248"/>
    </location>
</feature>
<dbReference type="Proteomes" id="UP000567067">
    <property type="component" value="Unassembled WGS sequence"/>
</dbReference>
<dbReference type="GO" id="GO:0016787">
    <property type="term" value="F:hydrolase activity"/>
    <property type="evidence" value="ECO:0007669"/>
    <property type="project" value="UniProtKB-KW"/>
</dbReference>
<dbReference type="PANTHER" id="PTHR45766:SF6">
    <property type="entry name" value="SWI_SNF-RELATED MATRIX-ASSOCIATED ACTIN-DEPENDENT REGULATOR OF CHROMATIN SUBFAMILY A-LIKE PROTEIN 1"/>
    <property type="match status" value="1"/>
</dbReference>
<keyword evidence="4" id="KW-0067">ATP-binding</keyword>
<keyword evidence="1" id="KW-0378">Hydrolase</keyword>
<sequence length="450" mass="53045">MQLYPHQEQALNQTEQFNRVAYYLDMGLGKTFVGSEKMNQLACSMNLLVCQKSKIDDWIEHFQNHYRLTVRNLTNKTHLEDFIRWNQQFVNVNSPLIVGVINYDLLFRRKRLLDLRHFTLMLDESSMIQNEKAKRTKFILEMKPDNVILLSGTPTSGKYENLYSQAQLLGWKVSKKVFNSQYINWRKVDIGGFPQWIVDDAEPYKNVERLKAKLRQHGAIFMKTEECFELPEQIMIPVMIKPNKEYRQFQRKCIVKVKGTNWVEDPAESDFHGVAYKLEDVELIGDTTLTKRLYSRQLCGHYNKEKLQAFADLVCSTQDRLIVFYNYTAELDALKKIAESLKKPISEVNGQVKDLYSYEHEENSITFIQYQAGAMGLNLQKANKIIYFTLTDKSELFEQSKKRIHRIGQTNTCFYYLMLCEGSVEEDILRTLEMRKDYTDELFEEYERKA</sequence>
<dbReference type="GO" id="GO:0031297">
    <property type="term" value="P:replication fork processing"/>
    <property type="evidence" value="ECO:0007669"/>
    <property type="project" value="TreeGrafter"/>
</dbReference>
<comment type="caution">
    <text evidence="4">The sequence shown here is derived from an EMBL/GenBank/DDBJ whole genome shotgun (WGS) entry which is preliminary data.</text>
</comment>
<gene>
    <name evidence="4" type="ORF">FHR92_003988</name>
</gene>
<keyword evidence="4" id="KW-0547">Nucleotide-binding</keyword>
<name>A0A7W3SX20_9BACL</name>
<keyword evidence="5" id="KW-1185">Reference proteome</keyword>
<dbReference type="RefSeq" id="WP_182538428.1">
    <property type="nucleotide sequence ID" value="NZ_JACJIP010000031.1"/>
</dbReference>
<proteinExistence type="predicted"/>
<dbReference type="PANTHER" id="PTHR45766">
    <property type="entry name" value="DNA ANNEALING HELICASE AND ENDONUCLEASE ZRANB3 FAMILY MEMBER"/>
    <property type="match status" value="1"/>
</dbReference>
<evidence type="ECO:0000313" key="4">
    <source>
        <dbReference type="EMBL" id="MBA9087503.1"/>
    </source>
</evidence>
<keyword evidence="4" id="KW-0347">Helicase</keyword>
<protein>
    <submittedName>
        <fullName evidence="4">SNF2 family DNA or RNA helicase</fullName>
    </submittedName>
</protein>
<organism evidence="4 5">
    <name type="scientific">Fontibacillus solani</name>
    <dbReference type="NCBI Taxonomy" id="1572857"/>
    <lineage>
        <taxon>Bacteria</taxon>
        <taxon>Bacillati</taxon>
        <taxon>Bacillota</taxon>
        <taxon>Bacilli</taxon>
        <taxon>Bacillales</taxon>
        <taxon>Paenibacillaceae</taxon>
        <taxon>Fontibacillus</taxon>
    </lineage>
</organism>
<dbReference type="GO" id="GO:0006281">
    <property type="term" value="P:DNA repair"/>
    <property type="evidence" value="ECO:0007669"/>
    <property type="project" value="TreeGrafter"/>
</dbReference>
<evidence type="ECO:0000256" key="1">
    <source>
        <dbReference type="ARBA" id="ARBA00022801"/>
    </source>
</evidence>
<dbReference type="InterPro" id="IPR001650">
    <property type="entry name" value="Helicase_C-like"/>
</dbReference>
<evidence type="ECO:0000313" key="5">
    <source>
        <dbReference type="Proteomes" id="UP000567067"/>
    </source>
</evidence>
<accession>A0A7W3SX20</accession>
<evidence type="ECO:0000259" key="3">
    <source>
        <dbReference type="Pfam" id="PF00271"/>
    </source>
</evidence>
<dbReference type="GO" id="GO:0005524">
    <property type="term" value="F:ATP binding"/>
    <property type="evidence" value="ECO:0007669"/>
    <property type="project" value="InterPro"/>
</dbReference>
<dbReference type="SUPFAM" id="SSF52540">
    <property type="entry name" value="P-loop containing nucleoside triphosphate hydrolases"/>
    <property type="match status" value="2"/>
</dbReference>
<dbReference type="Pfam" id="PF00176">
    <property type="entry name" value="SNF2-rel_dom"/>
    <property type="match status" value="1"/>
</dbReference>
<dbReference type="InterPro" id="IPR027417">
    <property type="entry name" value="P-loop_NTPase"/>
</dbReference>
<dbReference type="EMBL" id="JACJIP010000031">
    <property type="protein sequence ID" value="MBA9087503.1"/>
    <property type="molecule type" value="Genomic_DNA"/>
</dbReference>
<reference evidence="4 5" key="1">
    <citation type="submission" date="2020-08" db="EMBL/GenBank/DDBJ databases">
        <title>Genomic Encyclopedia of Type Strains, Phase III (KMG-III): the genomes of soil and plant-associated and newly described type strains.</title>
        <authorList>
            <person name="Whitman W."/>
        </authorList>
    </citation>
    <scope>NUCLEOTIDE SEQUENCE [LARGE SCALE GENOMIC DNA]</scope>
    <source>
        <strain evidence="4 5">CECT 8693</strain>
    </source>
</reference>
<dbReference type="Gene3D" id="3.40.50.300">
    <property type="entry name" value="P-loop containing nucleotide triphosphate hydrolases"/>
    <property type="match status" value="2"/>
</dbReference>